<comment type="caution">
    <text evidence="1">The sequence shown here is derived from an EMBL/GenBank/DDBJ whole genome shotgun (WGS) entry which is preliminary data.</text>
</comment>
<name>A0A545V631_9HYPO</name>
<reference evidence="1 2" key="1">
    <citation type="journal article" date="2019" name="Appl. Microbiol. Biotechnol.">
        <title>Genome sequence of Isaria javanica and comparative genome analysis insights into family S53 peptidase evolution in fungal entomopathogens.</title>
        <authorList>
            <person name="Lin R."/>
            <person name="Zhang X."/>
            <person name="Xin B."/>
            <person name="Zou M."/>
            <person name="Gao Y."/>
            <person name="Qin F."/>
            <person name="Hu Q."/>
            <person name="Xie B."/>
            <person name="Cheng X."/>
        </authorList>
    </citation>
    <scope>NUCLEOTIDE SEQUENCE [LARGE SCALE GENOMIC DNA]</scope>
    <source>
        <strain evidence="1 2">IJ1G</strain>
    </source>
</reference>
<sequence>MGFLQRNHVPFGGFGGSMAIVFFLESVEMVMSREFTGDGREESSGMARLIRRVGNTAHCAGMAPGEIPRYRLGDGCGAVKYIVLPGS</sequence>
<organism evidence="1 2">
    <name type="scientific">Cordyceps javanica</name>
    <dbReference type="NCBI Taxonomy" id="43265"/>
    <lineage>
        <taxon>Eukaryota</taxon>
        <taxon>Fungi</taxon>
        <taxon>Dikarya</taxon>
        <taxon>Ascomycota</taxon>
        <taxon>Pezizomycotina</taxon>
        <taxon>Sordariomycetes</taxon>
        <taxon>Hypocreomycetidae</taxon>
        <taxon>Hypocreales</taxon>
        <taxon>Cordycipitaceae</taxon>
        <taxon>Cordyceps</taxon>
    </lineage>
</organism>
<proteinExistence type="predicted"/>
<protein>
    <submittedName>
        <fullName evidence="1">Uncharacterized protein</fullName>
    </submittedName>
</protein>
<accession>A0A545V631</accession>
<keyword evidence="2" id="KW-1185">Reference proteome</keyword>
<evidence type="ECO:0000313" key="1">
    <source>
        <dbReference type="EMBL" id="TQV97175.1"/>
    </source>
</evidence>
<gene>
    <name evidence="1" type="ORF">IF1G_04415</name>
</gene>
<dbReference type="EMBL" id="SPUK01000005">
    <property type="protein sequence ID" value="TQV97175.1"/>
    <property type="molecule type" value="Genomic_DNA"/>
</dbReference>
<dbReference type="Proteomes" id="UP000315783">
    <property type="component" value="Unassembled WGS sequence"/>
</dbReference>
<dbReference type="AlphaFoldDB" id="A0A545V631"/>
<evidence type="ECO:0000313" key="2">
    <source>
        <dbReference type="Proteomes" id="UP000315783"/>
    </source>
</evidence>